<dbReference type="Proteomes" id="UP000616885">
    <property type="component" value="Unassembled WGS sequence"/>
</dbReference>
<gene>
    <name evidence="1" type="ORF">IM811_012294</name>
</gene>
<reference evidence="1" key="1">
    <citation type="submission" date="2020-10" db="EMBL/GenBank/DDBJ databases">
        <title>High-Quality Genome Resource of Clonostachys rosea strain S41 by Oxford Nanopore Long-Read Sequencing.</title>
        <authorList>
            <person name="Wang H."/>
        </authorList>
    </citation>
    <scope>NUCLEOTIDE SEQUENCE</scope>
    <source>
        <strain evidence="1">S41</strain>
    </source>
</reference>
<organism evidence="1 2">
    <name type="scientific">Bionectria ochroleuca</name>
    <name type="common">Gliocladium roseum</name>
    <dbReference type="NCBI Taxonomy" id="29856"/>
    <lineage>
        <taxon>Eukaryota</taxon>
        <taxon>Fungi</taxon>
        <taxon>Dikarya</taxon>
        <taxon>Ascomycota</taxon>
        <taxon>Pezizomycotina</taxon>
        <taxon>Sordariomycetes</taxon>
        <taxon>Hypocreomycetidae</taxon>
        <taxon>Hypocreales</taxon>
        <taxon>Bionectriaceae</taxon>
        <taxon>Clonostachys</taxon>
    </lineage>
</organism>
<comment type="caution">
    <text evidence="1">The sequence shown here is derived from an EMBL/GenBank/DDBJ whole genome shotgun (WGS) entry which is preliminary data.</text>
</comment>
<dbReference type="PANTHER" id="PTHR45737:SF6">
    <property type="entry name" value="VON WILLEBRAND FACTOR A DOMAIN-CONTAINING PROTEIN 5A"/>
    <property type="match status" value="1"/>
</dbReference>
<name>A0A8H7NCV2_BIOOC</name>
<evidence type="ECO:0000313" key="2">
    <source>
        <dbReference type="Proteomes" id="UP000616885"/>
    </source>
</evidence>
<accession>A0A8H7NCV2</accession>
<protein>
    <recommendedName>
        <fullName evidence="3">VWFA domain-containing protein</fullName>
    </recommendedName>
</protein>
<dbReference type="EMBL" id="JADCTT010000004">
    <property type="protein sequence ID" value="KAF9753536.1"/>
    <property type="molecule type" value="Genomic_DNA"/>
</dbReference>
<dbReference type="InterPro" id="IPR036465">
    <property type="entry name" value="vWFA_dom_sf"/>
</dbReference>
<dbReference type="AlphaFoldDB" id="A0A8H7NCV2"/>
<evidence type="ECO:0008006" key="3">
    <source>
        <dbReference type="Google" id="ProtNLM"/>
    </source>
</evidence>
<evidence type="ECO:0000313" key="1">
    <source>
        <dbReference type="EMBL" id="KAF9753536.1"/>
    </source>
</evidence>
<proteinExistence type="predicted"/>
<sequence>MGGTEILGAVKSLLGSRDTGMWTDIIVLTDGQVWRLDDLLATVKEARKASGNRIRFFCLGIGKKVSHALVEGIASMGVDMQKLSQRVSKTAGKASSCLWKLRRWKTTRLGK</sequence>
<dbReference type="Gene3D" id="3.40.50.410">
    <property type="entry name" value="von Willebrand factor, type A domain"/>
    <property type="match status" value="1"/>
</dbReference>
<dbReference type="PANTHER" id="PTHR45737">
    <property type="entry name" value="VON WILLEBRAND FACTOR A DOMAIN-CONTAINING PROTEIN 5A"/>
    <property type="match status" value="1"/>
</dbReference>
<dbReference type="SUPFAM" id="SSF53300">
    <property type="entry name" value="vWA-like"/>
    <property type="match status" value="1"/>
</dbReference>